<gene>
    <name evidence="2" type="ORF">S12H4_32345</name>
</gene>
<feature type="region of interest" description="Disordered" evidence="1">
    <location>
        <begin position="60"/>
        <end position="81"/>
    </location>
</feature>
<evidence type="ECO:0000256" key="1">
    <source>
        <dbReference type="SAM" id="MobiDB-lite"/>
    </source>
</evidence>
<evidence type="ECO:0000313" key="2">
    <source>
        <dbReference type="EMBL" id="GAI89865.1"/>
    </source>
</evidence>
<sequence>MRQSIQFDGGIWTIQGDQLHLDIPKLLKKLGIPDTDENRHLATQVAVQVLRQFTPIRTRISTRVHPPPSLTPGDSEIKRLP</sequence>
<name>X1TQL0_9ZZZZ</name>
<dbReference type="AlphaFoldDB" id="X1TQL0"/>
<comment type="caution">
    <text evidence="2">The sequence shown here is derived from an EMBL/GenBank/DDBJ whole genome shotgun (WGS) entry which is preliminary data.</text>
</comment>
<accession>X1TQL0</accession>
<reference evidence="2" key="1">
    <citation type="journal article" date="2014" name="Front. Microbiol.">
        <title>High frequency of phylogenetically diverse reductive dehalogenase-homologous genes in deep subseafloor sedimentary metagenomes.</title>
        <authorList>
            <person name="Kawai M."/>
            <person name="Futagami T."/>
            <person name="Toyoda A."/>
            <person name="Takaki Y."/>
            <person name="Nishi S."/>
            <person name="Hori S."/>
            <person name="Arai W."/>
            <person name="Tsubouchi T."/>
            <person name="Morono Y."/>
            <person name="Uchiyama I."/>
            <person name="Ito T."/>
            <person name="Fujiyama A."/>
            <person name="Inagaki F."/>
            <person name="Takami H."/>
        </authorList>
    </citation>
    <scope>NUCLEOTIDE SEQUENCE</scope>
    <source>
        <strain evidence="2">Expedition CK06-06</strain>
    </source>
</reference>
<dbReference type="EMBL" id="BARW01018960">
    <property type="protein sequence ID" value="GAI89865.1"/>
    <property type="molecule type" value="Genomic_DNA"/>
</dbReference>
<organism evidence="2">
    <name type="scientific">marine sediment metagenome</name>
    <dbReference type="NCBI Taxonomy" id="412755"/>
    <lineage>
        <taxon>unclassified sequences</taxon>
        <taxon>metagenomes</taxon>
        <taxon>ecological metagenomes</taxon>
    </lineage>
</organism>
<proteinExistence type="predicted"/>
<protein>
    <submittedName>
        <fullName evidence="2">Uncharacterized protein</fullName>
    </submittedName>
</protein>